<dbReference type="InterPro" id="IPR029045">
    <property type="entry name" value="ClpP/crotonase-like_dom_sf"/>
</dbReference>
<dbReference type="GO" id="GO:0006635">
    <property type="term" value="P:fatty acid beta-oxidation"/>
    <property type="evidence" value="ECO:0007669"/>
    <property type="project" value="TreeGrafter"/>
</dbReference>
<reference evidence="1 2" key="1">
    <citation type="submission" date="2020-04" db="EMBL/GenBank/DDBJ databases">
        <authorList>
            <person name="Klaysubun C."/>
            <person name="Duangmal K."/>
            <person name="Lipun K."/>
        </authorList>
    </citation>
    <scope>NUCLEOTIDE SEQUENCE [LARGE SCALE GENOMIC DNA]</scope>
    <source>
        <strain evidence="1 2">DSM 45300</strain>
    </source>
</reference>
<accession>A0A848DQU8</accession>
<keyword evidence="1" id="KW-0413">Isomerase</keyword>
<dbReference type="Pfam" id="PF00378">
    <property type="entry name" value="ECH_1"/>
    <property type="match status" value="1"/>
</dbReference>
<comment type="caution">
    <text evidence="1">The sequence shown here is derived from an EMBL/GenBank/DDBJ whole genome shotgun (WGS) entry which is preliminary data.</text>
</comment>
<organism evidence="1 2">
    <name type="scientific">Pseudonocardia bannensis</name>
    <dbReference type="NCBI Taxonomy" id="630973"/>
    <lineage>
        <taxon>Bacteria</taxon>
        <taxon>Bacillati</taxon>
        <taxon>Actinomycetota</taxon>
        <taxon>Actinomycetes</taxon>
        <taxon>Pseudonocardiales</taxon>
        <taxon>Pseudonocardiaceae</taxon>
        <taxon>Pseudonocardia</taxon>
    </lineage>
</organism>
<dbReference type="CDD" id="cd06558">
    <property type="entry name" value="crotonase-like"/>
    <property type="match status" value="1"/>
</dbReference>
<gene>
    <name evidence="1" type="ORF">HF519_25570</name>
</gene>
<dbReference type="Proteomes" id="UP000586918">
    <property type="component" value="Unassembled WGS sequence"/>
</dbReference>
<name>A0A848DQU8_9PSEU</name>
<proteinExistence type="predicted"/>
<dbReference type="PANTHER" id="PTHR11941">
    <property type="entry name" value="ENOYL-COA HYDRATASE-RELATED"/>
    <property type="match status" value="1"/>
</dbReference>
<evidence type="ECO:0000313" key="1">
    <source>
        <dbReference type="EMBL" id="NMH94879.1"/>
    </source>
</evidence>
<keyword evidence="2" id="KW-1185">Reference proteome</keyword>
<dbReference type="RefSeq" id="WP_169415554.1">
    <property type="nucleotide sequence ID" value="NZ_JAAXKZ010000138.1"/>
</dbReference>
<dbReference type="AlphaFoldDB" id="A0A848DQU8"/>
<dbReference type="Gene3D" id="3.90.226.10">
    <property type="entry name" value="2-enoyl-CoA Hydratase, Chain A, domain 1"/>
    <property type="match status" value="1"/>
</dbReference>
<protein>
    <submittedName>
        <fullName evidence="1">Enoyl-CoA hydratase/isomerase family protein</fullName>
    </submittedName>
</protein>
<dbReference type="InterPro" id="IPR001753">
    <property type="entry name" value="Enoyl-CoA_hydra/iso"/>
</dbReference>
<evidence type="ECO:0000313" key="2">
    <source>
        <dbReference type="Proteomes" id="UP000586918"/>
    </source>
</evidence>
<sequence length="253" mass="27047">MIEREDVGTDGRIAVLRLAHGPVSAMDLELCEAVTEQLRGLVADPARAVVLTGTGSSFSAGVDLRRILDGGPDYVKRFFPALAEMFQVAFELAKPVVAAVNGHAIAGGCVFAATADVTLMAEGKGRIGLPEIKVGVPFPRIALEVMRYAVGEVGYRRLVLGARTHTAADAHAMGLVDHVVDPAGLLPRAVEIAEGLAADVPADTFAATKTQLRRESLERTARYADEDETGIALWSRRATDGWIARYLESVTRR</sequence>
<dbReference type="SUPFAM" id="SSF52096">
    <property type="entry name" value="ClpP/crotonase"/>
    <property type="match status" value="1"/>
</dbReference>
<dbReference type="GO" id="GO:0016853">
    <property type="term" value="F:isomerase activity"/>
    <property type="evidence" value="ECO:0007669"/>
    <property type="project" value="UniProtKB-KW"/>
</dbReference>
<dbReference type="PANTHER" id="PTHR11941:SF54">
    <property type="entry name" value="ENOYL-COA HYDRATASE, MITOCHONDRIAL"/>
    <property type="match status" value="1"/>
</dbReference>
<dbReference type="EMBL" id="JAAXKZ010000138">
    <property type="protein sequence ID" value="NMH94879.1"/>
    <property type="molecule type" value="Genomic_DNA"/>
</dbReference>